<evidence type="ECO:0000256" key="6">
    <source>
        <dbReference type="ARBA" id="ARBA00022679"/>
    </source>
</evidence>
<dbReference type="Gene3D" id="3.40.630.30">
    <property type="match status" value="1"/>
</dbReference>
<dbReference type="EC" id="2.3.1.1" evidence="3"/>
<evidence type="ECO:0000256" key="1">
    <source>
        <dbReference type="ARBA" id="ARBA00004925"/>
    </source>
</evidence>
<reference evidence="10" key="1">
    <citation type="submission" date="2009-10" db="EMBL/GenBank/DDBJ databases">
        <title>Diversity of trophic interactions inside an arsenic-rich microbial ecosystem.</title>
        <authorList>
            <person name="Bertin P.N."/>
            <person name="Heinrich-Salmeron A."/>
            <person name="Pelletier E."/>
            <person name="Goulhen-Chollet F."/>
            <person name="Arsene-Ploetze F."/>
            <person name="Gallien S."/>
            <person name="Calteau A."/>
            <person name="Vallenet D."/>
            <person name="Casiot C."/>
            <person name="Chane-Woon-Ming B."/>
            <person name="Giloteaux L."/>
            <person name="Barakat M."/>
            <person name="Bonnefoy V."/>
            <person name="Bruneel O."/>
            <person name="Chandler M."/>
            <person name="Cleiss J."/>
            <person name="Duran R."/>
            <person name="Elbaz-Poulichet F."/>
            <person name="Fonknechten N."/>
            <person name="Lauga B."/>
            <person name="Mornico D."/>
            <person name="Ortet P."/>
            <person name="Schaeffer C."/>
            <person name="Siguier P."/>
            <person name="Alexander Thil Smith A."/>
            <person name="Van Dorsselaer A."/>
            <person name="Weissenbach J."/>
            <person name="Medigue C."/>
            <person name="Le Paslier D."/>
        </authorList>
    </citation>
    <scope>NUCLEOTIDE SEQUENCE</scope>
</reference>
<keyword evidence="6 10" id="KW-0808">Transferase</keyword>
<dbReference type="HAMAP" id="MF_01105">
    <property type="entry name" value="N_acetyl_glu_synth"/>
    <property type="match status" value="1"/>
</dbReference>
<dbReference type="SUPFAM" id="SSF55729">
    <property type="entry name" value="Acyl-CoA N-acyltransferases (Nat)"/>
    <property type="match status" value="1"/>
</dbReference>
<dbReference type="InterPro" id="IPR001048">
    <property type="entry name" value="Asp/Glu/Uridylate_kinase"/>
</dbReference>
<accession>E6QUV5</accession>
<dbReference type="InterPro" id="IPR010167">
    <property type="entry name" value="NH2A_AcTrfase"/>
</dbReference>
<gene>
    <name evidence="10" type="primary">argA</name>
    <name evidence="10" type="ORF">CARN7_1838</name>
</gene>
<evidence type="ECO:0000256" key="7">
    <source>
        <dbReference type="ARBA" id="ARBA00023315"/>
    </source>
</evidence>
<dbReference type="EMBL" id="CABR01000120">
    <property type="protein sequence ID" value="CBI11028.1"/>
    <property type="molecule type" value="Genomic_DNA"/>
</dbReference>
<dbReference type="UniPathway" id="UPA00068">
    <property type="reaction ID" value="UER00106"/>
</dbReference>
<evidence type="ECO:0000259" key="9">
    <source>
        <dbReference type="PROSITE" id="PS51186"/>
    </source>
</evidence>
<dbReference type="PIRSF" id="PIRSF000423">
    <property type="entry name" value="ArgA"/>
    <property type="match status" value="1"/>
</dbReference>
<dbReference type="Gene3D" id="3.40.1160.10">
    <property type="entry name" value="Acetylglutamate kinase-like"/>
    <property type="match status" value="1"/>
</dbReference>
<comment type="pathway">
    <text evidence="1">Amino-acid biosynthesis; L-arginine biosynthesis; N(2)-acetyl-L-ornithine from L-glutamate: step 1/4.</text>
</comment>
<evidence type="ECO:0000256" key="3">
    <source>
        <dbReference type="ARBA" id="ARBA00012697"/>
    </source>
</evidence>
<dbReference type="CDD" id="cd04301">
    <property type="entry name" value="NAT_SF"/>
    <property type="match status" value="1"/>
</dbReference>
<dbReference type="InterPro" id="IPR036393">
    <property type="entry name" value="AceGlu_kinase-like_sf"/>
</dbReference>
<dbReference type="GO" id="GO:0004042">
    <property type="term" value="F:L-glutamate N-acetyltransferase activity"/>
    <property type="evidence" value="ECO:0007669"/>
    <property type="project" value="InterPro"/>
</dbReference>
<dbReference type="InterPro" id="IPR000182">
    <property type="entry name" value="GNAT_dom"/>
</dbReference>
<dbReference type="InterPro" id="IPR016181">
    <property type="entry name" value="Acyl_CoA_acyltransferase"/>
</dbReference>
<protein>
    <recommendedName>
        <fullName evidence="3">amino-acid N-acetyltransferase</fullName>
        <ecNumber evidence="3">2.3.1.1</ecNumber>
    </recommendedName>
</protein>
<dbReference type="GO" id="GO:0005737">
    <property type="term" value="C:cytoplasm"/>
    <property type="evidence" value="ECO:0007669"/>
    <property type="project" value="InterPro"/>
</dbReference>
<dbReference type="NCBIfam" id="TIGR01890">
    <property type="entry name" value="N-Ac-Glu-synth"/>
    <property type="match status" value="1"/>
</dbReference>
<dbReference type="SUPFAM" id="SSF53633">
    <property type="entry name" value="Carbamate kinase-like"/>
    <property type="match status" value="1"/>
</dbReference>
<keyword evidence="4" id="KW-0055">Arginine biosynthesis</keyword>
<proteinExistence type="inferred from homology"/>
<comment type="catalytic activity">
    <reaction evidence="8">
        <text>L-glutamate + acetyl-CoA = N-acetyl-L-glutamate + CoA + H(+)</text>
        <dbReference type="Rhea" id="RHEA:24292"/>
        <dbReference type="ChEBI" id="CHEBI:15378"/>
        <dbReference type="ChEBI" id="CHEBI:29985"/>
        <dbReference type="ChEBI" id="CHEBI:44337"/>
        <dbReference type="ChEBI" id="CHEBI:57287"/>
        <dbReference type="ChEBI" id="CHEBI:57288"/>
        <dbReference type="EC" id="2.3.1.1"/>
    </reaction>
</comment>
<sequence length="439" mass="48249">MSLMDPTAFVHWFRSAAPYIHAFRGKVFVIAFGGEMLVDGQFTALAHDLNLLNSLGVRLVLVHGVRPQVEAHLIERKAVVRYVEGLRVTDDSALACVKEAVGETRVEIEALLSMSLLDTPMANADIRVASGNFVTARPLGVRNGVDLLHTGVVRKINANALQQRLDDNDIVLLSPLGYSPTGEIFNLTLENVATAAAIALKADKLIFFMETEGVLDENGELLHQITAPEAQQLMAARGSCDDDTAYYLPSAISACQQGVPRAHLISRHVDGALLGELFTHHGVGTLLTQARLETLRPAQMDDVGHIQQLIRPLEEGGTLVRRSRERLEMDIERFIVLEYDGRLIGCAALYDFPESSAGEVACMVVHSDYRGHSYGDSLLSAIEQAARAKGLQRLYALTTHTEHWFVERGFSNANVSDLPAERQADYNSERRSKVFVKAL</sequence>
<evidence type="ECO:0000256" key="8">
    <source>
        <dbReference type="ARBA" id="ARBA00048372"/>
    </source>
</evidence>
<dbReference type="PANTHER" id="PTHR30602:SF12">
    <property type="entry name" value="AMINO-ACID ACETYLTRANSFERASE NAGS1, CHLOROPLASTIC-RELATED"/>
    <property type="match status" value="1"/>
</dbReference>
<dbReference type="InterPro" id="IPR033719">
    <property type="entry name" value="NAGS_kin"/>
</dbReference>
<keyword evidence="7 10" id="KW-0012">Acyltransferase</keyword>
<dbReference type="NCBIfam" id="NF003641">
    <property type="entry name" value="PRK05279.1"/>
    <property type="match status" value="1"/>
</dbReference>
<evidence type="ECO:0000256" key="5">
    <source>
        <dbReference type="ARBA" id="ARBA00022605"/>
    </source>
</evidence>
<comment type="caution">
    <text evidence="10">The sequence shown here is derived from an EMBL/GenBank/DDBJ whole genome shotgun (WGS) entry which is preliminary data.</text>
</comment>
<dbReference type="AlphaFoldDB" id="E6QUV5"/>
<comment type="similarity">
    <text evidence="2">Belongs to the acetyltransferase family. ArgA subfamily.</text>
</comment>
<dbReference type="Pfam" id="PF00696">
    <property type="entry name" value="AA_kinase"/>
    <property type="match status" value="1"/>
</dbReference>
<evidence type="ECO:0000256" key="2">
    <source>
        <dbReference type="ARBA" id="ARBA00009145"/>
    </source>
</evidence>
<evidence type="ECO:0000313" key="10">
    <source>
        <dbReference type="EMBL" id="CBI11028.1"/>
    </source>
</evidence>
<evidence type="ECO:0000256" key="4">
    <source>
        <dbReference type="ARBA" id="ARBA00022571"/>
    </source>
</evidence>
<feature type="domain" description="N-acetyltransferase" evidence="9">
    <location>
        <begin position="293"/>
        <end position="432"/>
    </location>
</feature>
<organism evidence="10">
    <name type="scientific">mine drainage metagenome</name>
    <dbReference type="NCBI Taxonomy" id="410659"/>
    <lineage>
        <taxon>unclassified sequences</taxon>
        <taxon>metagenomes</taxon>
        <taxon>ecological metagenomes</taxon>
    </lineage>
</organism>
<dbReference type="GO" id="GO:0006526">
    <property type="term" value="P:L-arginine biosynthetic process"/>
    <property type="evidence" value="ECO:0007669"/>
    <property type="project" value="UniProtKB-UniPathway"/>
</dbReference>
<dbReference type="PROSITE" id="PS51186">
    <property type="entry name" value="GNAT"/>
    <property type="match status" value="1"/>
</dbReference>
<dbReference type="PANTHER" id="PTHR30602">
    <property type="entry name" value="AMINO-ACID ACETYLTRANSFERASE"/>
    <property type="match status" value="1"/>
</dbReference>
<dbReference type="Pfam" id="PF00583">
    <property type="entry name" value="Acetyltransf_1"/>
    <property type="match status" value="1"/>
</dbReference>
<keyword evidence="5" id="KW-0028">Amino-acid biosynthesis</keyword>
<name>E6QUV5_9ZZZZ</name>
<dbReference type="CDD" id="cd04237">
    <property type="entry name" value="AAK_NAGS-ABP"/>
    <property type="match status" value="1"/>
</dbReference>